<dbReference type="AlphaFoldDB" id="A0A2K8K9J7"/>
<sequence>MREPSHAFLINLLSAHESAAAHGCGLEPQLLEMLLDRHSVPVGAVGLDQRIRSDGPVQSVPKDWPRIGAPKGTTEGRANVRR</sequence>
<dbReference type="STRING" id="441209.GCA_001870665_01184"/>
<gene>
    <name evidence="2" type="ORF">BG454_07025</name>
</gene>
<keyword evidence="3" id="KW-1185">Reference proteome</keyword>
<dbReference type="OrthoDB" id="3223244at2"/>
<dbReference type="KEGG" id="rbg:BG454_07025"/>
<dbReference type="EMBL" id="CP024899">
    <property type="protein sequence ID" value="ATX65606.1"/>
    <property type="molecule type" value="Genomic_DNA"/>
</dbReference>
<evidence type="ECO:0000313" key="3">
    <source>
        <dbReference type="Proteomes" id="UP000228948"/>
    </source>
</evidence>
<evidence type="ECO:0000256" key="1">
    <source>
        <dbReference type="SAM" id="MobiDB-lite"/>
    </source>
</evidence>
<feature type="region of interest" description="Disordered" evidence="1">
    <location>
        <begin position="53"/>
        <end position="82"/>
    </location>
</feature>
<reference evidence="2 3" key="1">
    <citation type="submission" date="2017-11" db="EMBL/GenBank/DDBJ databases">
        <title>Revised Sequence and Annotation of the Rhodobaca barguzinensis strain alga05 Genome.</title>
        <authorList>
            <person name="Kopejtka K."/>
            <person name="Tomasch J.M."/>
            <person name="Bunk B."/>
            <person name="Koblizek M."/>
        </authorList>
    </citation>
    <scope>NUCLEOTIDE SEQUENCE [LARGE SCALE GENOMIC DNA]</scope>
    <source>
        <strain evidence="3">alga05</strain>
    </source>
</reference>
<proteinExistence type="predicted"/>
<accession>A0A2K8K9J7</accession>
<protein>
    <submittedName>
        <fullName evidence="2">Uncharacterized protein</fullName>
    </submittedName>
</protein>
<dbReference type="Proteomes" id="UP000228948">
    <property type="component" value="Chromosome"/>
</dbReference>
<organism evidence="2 3">
    <name type="scientific">Roseinatronobacter bogoriensis subsp. barguzinensis</name>
    <dbReference type="NCBI Taxonomy" id="441209"/>
    <lineage>
        <taxon>Bacteria</taxon>
        <taxon>Pseudomonadati</taxon>
        <taxon>Pseudomonadota</taxon>
        <taxon>Alphaproteobacteria</taxon>
        <taxon>Rhodobacterales</taxon>
        <taxon>Paracoccaceae</taxon>
        <taxon>Roseinatronobacter</taxon>
    </lineage>
</organism>
<evidence type="ECO:0000313" key="2">
    <source>
        <dbReference type="EMBL" id="ATX65606.1"/>
    </source>
</evidence>
<dbReference type="RefSeq" id="WP_071480166.1">
    <property type="nucleotide sequence ID" value="NZ_CP024899.1"/>
</dbReference>
<name>A0A2K8K9J7_9RHOB</name>